<dbReference type="InterPro" id="IPR051068">
    <property type="entry name" value="MFS_Domain-Containing_Protein"/>
</dbReference>
<feature type="transmembrane region" description="Helical" evidence="5">
    <location>
        <begin position="140"/>
        <end position="159"/>
    </location>
</feature>
<evidence type="ECO:0000256" key="3">
    <source>
        <dbReference type="ARBA" id="ARBA00022989"/>
    </source>
</evidence>
<feature type="transmembrane region" description="Helical" evidence="5">
    <location>
        <begin position="79"/>
        <end position="101"/>
    </location>
</feature>
<evidence type="ECO:0000256" key="2">
    <source>
        <dbReference type="ARBA" id="ARBA00022692"/>
    </source>
</evidence>
<dbReference type="GO" id="GO:0022857">
    <property type="term" value="F:transmembrane transporter activity"/>
    <property type="evidence" value="ECO:0007669"/>
    <property type="project" value="InterPro"/>
</dbReference>
<evidence type="ECO:0000256" key="5">
    <source>
        <dbReference type="SAM" id="Phobius"/>
    </source>
</evidence>
<feature type="transmembrane region" description="Helical" evidence="5">
    <location>
        <begin position="265"/>
        <end position="284"/>
    </location>
</feature>
<comment type="subcellular location">
    <subcellularLocation>
        <location evidence="1">Membrane</location>
        <topology evidence="1">Multi-pass membrane protein</topology>
    </subcellularLocation>
</comment>
<feature type="transmembrane region" description="Helical" evidence="5">
    <location>
        <begin position="220"/>
        <end position="244"/>
    </location>
</feature>
<gene>
    <name evidence="7" type="ORF">CAUJ_LOCUS11995</name>
</gene>
<feature type="transmembrane region" description="Helical" evidence="5">
    <location>
        <begin position="387"/>
        <end position="406"/>
    </location>
</feature>
<keyword evidence="2 5" id="KW-0812">Transmembrane</keyword>
<feature type="transmembrane region" description="Helical" evidence="5">
    <location>
        <begin position="454"/>
        <end position="475"/>
    </location>
</feature>
<keyword evidence="4 5" id="KW-0472">Membrane</keyword>
<dbReference type="EMBL" id="CAJGYM010000066">
    <property type="protein sequence ID" value="CAD6196080.1"/>
    <property type="molecule type" value="Genomic_DNA"/>
</dbReference>
<dbReference type="CDD" id="cd17326">
    <property type="entry name" value="MFS_MFSD8"/>
    <property type="match status" value="1"/>
</dbReference>
<feature type="transmembrane region" description="Helical" evidence="5">
    <location>
        <begin position="113"/>
        <end position="134"/>
    </location>
</feature>
<reference evidence="7" key="1">
    <citation type="submission" date="2020-10" db="EMBL/GenBank/DDBJ databases">
        <authorList>
            <person name="Kikuchi T."/>
        </authorList>
    </citation>
    <scope>NUCLEOTIDE SEQUENCE</scope>
    <source>
        <strain evidence="7">NKZ352</strain>
    </source>
</reference>
<evidence type="ECO:0000313" key="7">
    <source>
        <dbReference type="EMBL" id="CAD6196080.1"/>
    </source>
</evidence>
<dbReference type="PROSITE" id="PS50850">
    <property type="entry name" value="MFS"/>
    <property type="match status" value="1"/>
</dbReference>
<dbReference type="Proteomes" id="UP000835052">
    <property type="component" value="Unassembled WGS sequence"/>
</dbReference>
<evidence type="ECO:0000256" key="1">
    <source>
        <dbReference type="ARBA" id="ARBA00004141"/>
    </source>
</evidence>
<dbReference type="InterPro" id="IPR020846">
    <property type="entry name" value="MFS_dom"/>
</dbReference>
<dbReference type="SUPFAM" id="SSF103473">
    <property type="entry name" value="MFS general substrate transporter"/>
    <property type="match status" value="1"/>
</dbReference>
<evidence type="ECO:0000256" key="4">
    <source>
        <dbReference type="ARBA" id="ARBA00023136"/>
    </source>
</evidence>
<keyword evidence="3 5" id="KW-1133">Transmembrane helix</keyword>
<dbReference type="AlphaFoldDB" id="A0A8S1HHG3"/>
<keyword evidence="8" id="KW-1185">Reference proteome</keyword>
<evidence type="ECO:0000313" key="8">
    <source>
        <dbReference type="Proteomes" id="UP000835052"/>
    </source>
</evidence>
<feature type="transmembrane region" description="Helical" evidence="5">
    <location>
        <begin position="339"/>
        <end position="359"/>
    </location>
</feature>
<feature type="transmembrane region" description="Helical" evidence="5">
    <location>
        <begin position="44"/>
        <end position="67"/>
    </location>
</feature>
<feature type="transmembrane region" description="Helical" evidence="5">
    <location>
        <begin position="427"/>
        <end position="448"/>
    </location>
</feature>
<proteinExistence type="predicted"/>
<dbReference type="PANTHER" id="PTHR23510:SF12">
    <property type="entry name" value="MAJOR FACILITATOR SUPERFAMILY (MFS) PROFILE DOMAIN-CONTAINING PROTEIN"/>
    <property type="match status" value="1"/>
</dbReference>
<dbReference type="InterPro" id="IPR011701">
    <property type="entry name" value="MFS"/>
</dbReference>
<accession>A0A8S1HHG3</accession>
<dbReference type="GO" id="GO:0005765">
    <property type="term" value="C:lysosomal membrane"/>
    <property type="evidence" value="ECO:0007669"/>
    <property type="project" value="TreeGrafter"/>
</dbReference>
<dbReference type="Pfam" id="PF07690">
    <property type="entry name" value="MFS_1"/>
    <property type="match status" value="1"/>
</dbReference>
<organism evidence="7 8">
    <name type="scientific">Caenorhabditis auriculariae</name>
    <dbReference type="NCBI Taxonomy" id="2777116"/>
    <lineage>
        <taxon>Eukaryota</taxon>
        <taxon>Metazoa</taxon>
        <taxon>Ecdysozoa</taxon>
        <taxon>Nematoda</taxon>
        <taxon>Chromadorea</taxon>
        <taxon>Rhabditida</taxon>
        <taxon>Rhabditina</taxon>
        <taxon>Rhabditomorpha</taxon>
        <taxon>Rhabditoidea</taxon>
        <taxon>Rhabditidae</taxon>
        <taxon>Peloderinae</taxon>
        <taxon>Caenorhabditis</taxon>
    </lineage>
</organism>
<feature type="transmembrane region" description="Helical" evidence="5">
    <location>
        <begin position="180"/>
        <end position="200"/>
    </location>
</feature>
<dbReference type="OrthoDB" id="370281at2759"/>
<dbReference type="InterPro" id="IPR036259">
    <property type="entry name" value="MFS_trans_sf"/>
</dbReference>
<dbReference type="PANTHER" id="PTHR23510">
    <property type="entry name" value="INNER MEMBRANE TRANSPORT PROTEIN YAJR"/>
    <property type="match status" value="1"/>
</dbReference>
<name>A0A8S1HHG3_9PELO</name>
<feature type="domain" description="Major facilitator superfamily (MFS) profile" evidence="6">
    <location>
        <begin position="44"/>
        <end position="483"/>
    </location>
</feature>
<dbReference type="Gene3D" id="1.20.1250.20">
    <property type="entry name" value="MFS general substrate transporter like domains"/>
    <property type="match status" value="1"/>
</dbReference>
<sequence>MASRIRAFSAVSAGSMSFPNIQVLPQEVETRGEDMDGQKSSWSALWFGNGVQLVLGLQLSMYFTSMWPYLSKLDPSASLSFFGVVLASFSFGQAIASPVFGTWSQKTESFKPPIATGLVLCSCGHLLYGLLPTIGWQPKWLMLAARIIVGVGSGNLSVLRSFTSAASTLADRNKAVATSIAGYVSGMIIGPVIQAGFGLMGSNRLYIGRLEVDSYTLPAFLMTLVNVVFAVLTFYFFTDSYVGIIDEEEKGEGNEKIVVPPFDRIAAFICIYLWFVTQTIGVNIESLCSPFTIAIYSWTNNQAIVYNGIIQTASCVLSVSQYLTVAFTRVGKIDRRKQIVFGITVFAIYYLISLPWPFYTTRLTYNSTATDGACTFPWCQNARRVPFVAYVIAYIVGFGMAFPYIGNSVGTLFSEVLGPRQQGIMQGVFAFVGSIGRCVAPIITTTLFSHTGYIWISVETLVLLAIGAIMTIVFWRRLVPLEVRIEKNSTTVSTVS</sequence>
<feature type="transmembrane region" description="Helical" evidence="5">
    <location>
        <begin position="304"/>
        <end position="327"/>
    </location>
</feature>
<evidence type="ECO:0000259" key="6">
    <source>
        <dbReference type="PROSITE" id="PS50850"/>
    </source>
</evidence>
<comment type="caution">
    <text evidence="7">The sequence shown here is derived from an EMBL/GenBank/DDBJ whole genome shotgun (WGS) entry which is preliminary data.</text>
</comment>
<protein>
    <recommendedName>
        <fullName evidence="6">Major facilitator superfamily (MFS) profile domain-containing protein</fullName>
    </recommendedName>
</protein>